<gene>
    <name evidence="5" type="ORF">SAMN04488028_103252</name>
</gene>
<keyword evidence="6" id="KW-1185">Reference proteome</keyword>
<dbReference type="InterPro" id="IPR011990">
    <property type="entry name" value="TPR-like_helical_dom_sf"/>
</dbReference>
<evidence type="ECO:0000256" key="1">
    <source>
        <dbReference type="ARBA" id="ARBA00022737"/>
    </source>
</evidence>
<dbReference type="AlphaFoldDB" id="A0A1M6QAZ4"/>
<dbReference type="Pfam" id="PF07719">
    <property type="entry name" value="TPR_2"/>
    <property type="match status" value="1"/>
</dbReference>
<evidence type="ECO:0000313" key="5">
    <source>
        <dbReference type="EMBL" id="SHK17439.1"/>
    </source>
</evidence>
<dbReference type="SUPFAM" id="SSF48452">
    <property type="entry name" value="TPR-like"/>
    <property type="match status" value="1"/>
</dbReference>
<evidence type="ECO:0000313" key="6">
    <source>
        <dbReference type="Proteomes" id="UP000184474"/>
    </source>
</evidence>
<organism evidence="5 6">
    <name type="scientific">Reichenbachiella agariperforans</name>
    <dbReference type="NCBI Taxonomy" id="156994"/>
    <lineage>
        <taxon>Bacteria</taxon>
        <taxon>Pseudomonadati</taxon>
        <taxon>Bacteroidota</taxon>
        <taxon>Cytophagia</taxon>
        <taxon>Cytophagales</taxon>
        <taxon>Reichenbachiellaceae</taxon>
        <taxon>Reichenbachiella</taxon>
    </lineage>
</organism>
<sequence length="335" mass="38954">MRSTCLFLVLAMLFLQSCLKIESTSSSDHEIDSVSVDNMVTGLAAQQDQGYTSLTGKRLLSPELDRWSLMKRENELEEAYQNYLSYPDSLPMIYWYGRRLSYLYRYHESIQVYTAGLSKFPESYDLYRHRGHRYLTVRDIDHAIDDLEKAVFYVRDLPTIMEDDVVQNERNIPRSSVQFNIWYHLGLAYYIKGNFDKAVSAYKKCMLVADNHDMLVSATHWLYMTYQKIGNTPAAERLLEPITPKMNIVDNESYHQLLLMYKGLYEPEKIYNVQDTDGEISQLTLGYGVGNWYYNHGKPEQAIEVFEKMMESPYWQAFGYLAAEVELANHTAVAG</sequence>
<dbReference type="STRING" id="156994.SAMN04488028_103252"/>
<feature type="chain" id="PRO_5009920293" evidence="4">
    <location>
        <begin position="21"/>
        <end position="335"/>
    </location>
</feature>
<dbReference type="Gene3D" id="1.25.40.10">
    <property type="entry name" value="Tetratricopeptide repeat domain"/>
    <property type="match status" value="1"/>
</dbReference>
<evidence type="ECO:0000256" key="4">
    <source>
        <dbReference type="SAM" id="SignalP"/>
    </source>
</evidence>
<accession>A0A1M6QAZ4</accession>
<feature type="signal peptide" evidence="4">
    <location>
        <begin position="1"/>
        <end position="20"/>
    </location>
</feature>
<evidence type="ECO:0000256" key="2">
    <source>
        <dbReference type="ARBA" id="ARBA00022803"/>
    </source>
</evidence>
<reference evidence="6" key="1">
    <citation type="submission" date="2016-11" db="EMBL/GenBank/DDBJ databases">
        <authorList>
            <person name="Varghese N."/>
            <person name="Submissions S."/>
        </authorList>
    </citation>
    <scope>NUCLEOTIDE SEQUENCE [LARGE SCALE GENOMIC DNA]</scope>
    <source>
        <strain evidence="6">DSM 26134</strain>
    </source>
</reference>
<dbReference type="InterPro" id="IPR013105">
    <property type="entry name" value="TPR_2"/>
</dbReference>
<name>A0A1M6QAZ4_REIAG</name>
<dbReference type="RefSeq" id="WP_084190501.1">
    <property type="nucleotide sequence ID" value="NZ_FRAA01000003.1"/>
</dbReference>
<keyword evidence="1" id="KW-0677">Repeat</keyword>
<proteinExistence type="predicted"/>
<dbReference type="PROSITE" id="PS50005">
    <property type="entry name" value="TPR"/>
    <property type="match status" value="1"/>
</dbReference>
<dbReference type="EMBL" id="FRAA01000003">
    <property type="protein sequence ID" value="SHK17439.1"/>
    <property type="molecule type" value="Genomic_DNA"/>
</dbReference>
<protein>
    <submittedName>
        <fullName evidence="5">Tetratricopeptide repeat-containing protein</fullName>
    </submittedName>
</protein>
<keyword evidence="4" id="KW-0732">Signal</keyword>
<feature type="repeat" description="TPR" evidence="3">
    <location>
        <begin position="179"/>
        <end position="212"/>
    </location>
</feature>
<dbReference type="InterPro" id="IPR019734">
    <property type="entry name" value="TPR_rpt"/>
</dbReference>
<keyword evidence="2 3" id="KW-0802">TPR repeat</keyword>
<evidence type="ECO:0000256" key="3">
    <source>
        <dbReference type="PROSITE-ProRule" id="PRU00339"/>
    </source>
</evidence>
<dbReference type="PROSITE" id="PS51257">
    <property type="entry name" value="PROKAR_LIPOPROTEIN"/>
    <property type="match status" value="1"/>
</dbReference>
<dbReference type="SMART" id="SM00028">
    <property type="entry name" value="TPR"/>
    <property type="match status" value="2"/>
</dbReference>
<dbReference type="Proteomes" id="UP000184474">
    <property type="component" value="Unassembled WGS sequence"/>
</dbReference>